<gene>
    <name evidence="1" type="ORF">NM208_g7260</name>
</gene>
<evidence type="ECO:0000313" key="2">
    <source>
        <dbReference type="Proteomes" id="UP001148629"/>
    </source>
</evidence>
<dbReference type="Proteomes" id="UP001148629">
    <property type="component" value="Unassembled WGS sequence"/>
</dbReference>
<accession>A0ACC1SA38</accession>
<evidence type="ECO:0000313" key="1">
    <source>
        <dbReference type="EMBL" id="KAJ3535147.1"/>
    </source>
</evidence>
<dbReference type="EMBL" id="JANRMS010000733">
    <property type="protein sequence ID" value="KAJ3535147.1"/>
    <property type="molecule type" value="Genomic_DNA"/>
</dbReference>
<name>A0ACC1SA38_9HYPO</name>
<comment type="caution">
    <text evidence="1">The sequence shown here is derived from an EMBL/GenBank/DDBJ whole genome shotgun (WGS) entry which is preliminary data.</text>
</comment>
<sequence length="1102" mass="121399">MSSLVGRAAQVAAKLIIAWRLEDAEDAEASGQVGETGTSSQWEVSGYREKAGDAFHVCTAPLTTAPWDPSTGISLAILLTASTSSILSAAIDSVLTGSPRTHVQASRTQQKKSGRLVAAMAKADVVASEPPPPNHPLPSALSGTHGFFRKLFGRQNGRKSPSIPVEQPTDSEPENDSADPDKAGLIRRMSRRVVPGLPRAQTFKRQVSERRTNLTPIEPTPDERRAVSMDRRSYGPRASSTSQPINNPRVSAPSFLGSPQDEAPRFVPSLPVSPVEDEPSQGPVESALHKDDEATLADECPIQDSLSNADTHSITASQYDAIIHEELEKTWILNLSMHFRDRSRREKFFVTYREQEHLWRRVTISLDYRDAPPNSLEMDLIHTHYQRDKSAKIYEAIRESLRDIQFYDTVTNLKLQTTDGRLHVHVVEDGNEIIQYPTVAQIKHLGCRRVREKDIVFDSHMSGFVYKVNVNGHTLIKKEIPSPDTIDEFLYEVNALNCLRYSRNVIHFYGVVVDDHDEHVKGLLIDYAEQGALIDIIYEHCKDGDYNLPWSTRDKWARQIVEGLSDIHESGFVQGDFTLSNIVIDEYGDAKIIDINRRGCPVGWEPPEATPLIEGNQRISMYIGVKSDLYQLGMVLWALATQEDEPEAQGRPLILGPEVNIPDWYRQMAEVCLSDDPRMRLQASALLQMFPQPGEVKDCGQLNPPQSTIDEGYTLQQYLVDGYHPDNLPQIRTVEPPVDWSYVTRPYTDASPIGYEPYYYTRGRSPPSPLPSNYDGCDSPRGLYDIAAWAANRNIPSSYSDVGPDGMPLDETPVADKPELVESDAPTVANSTTEKRETPATSTSVSSPLGDMDIMDTPKGRMAASIIEPELSPRRESCCDEGGPEPLALHDDVVTGLKETPAPENVTPEANSTEVHTPRDVINEDEAVGKANSLSSTVALEGVTRSTGIEEIGEAQALESKAHEDLTDVIKIVDGSNEAQPAPEGQKAEIPEVLPKKSSGVPENTTTKAEPEVKQNAEERQEGITAPYAHQTKADRCVENKELTVKEGGISAERGITGSDMKNATYLVGIGAALGTTHDRDTTRQKATIDDGFRAVNAGSFP</sequence>
<keyword evidence="2" id="KW-1185">Reference proteome</keyword>
<organism evidence="1 2">
    <name type="scientific">Fusarium decemcellulare</name>
    <dbReference type="NCBI Taxonomy" id="57161"/>
    <lineage>
        <taxon>Eukaryota</taxon>
        <taxon>Fungi</taxon>
        <taxon>Dikarya</taxon>
        <taxon>Ascomycota</taxon>
        <taxon>Pezizomycotina</taxon>
        <taxon>Sordariomycetes</taxon>
        <taxon>Hypocreomycetidae</taxon>
        <taxon>Hypocreales</taxon>
        <taxon>Nectriaceae</taxon>
        <taxon>Fusarium</taxon>
        <taxon>Fusarium decemcellulare species complex</taxon>
    </lineage>
</organism>
<protein>
    <submittedName>
        <fullName evidence="1">Uncharacterized protein</fullName>
    </submittedName>
</protein>
<reference evidence="1" key="1">
    <citation type="submission" date="2022-08" db="EMBL/GenBank/DDBJ databases">
        <title>Genome Sequence of Fusarium decemcellulare.</title>
        <authorList>
            <person name="Buettner E."/>
        </authorList>
    </citation>
    <scope>NUCLEOTIDE SEQUENCE</scope>
    <source>
        <strain evidence="1">Babe19</strain>
    </source>
</reference>
<proteinExistence type="predicted"/>